<dbReference type="Pfam" id="PF13412">
    <property type="entry name" value="HTH_24"/>
    <property type="match status" value="1"/>
</dbReference>
<reference evidence="5" key="1">
    <citation type="submission" date="2022-09" db="EMBL/GenBank/DDBJ databases">
        <title>Enrichment on poylsaccharides allowed isolation of novel metabolic and taxonomic groups of Haloarchaea.</title>
        <authorList>
            <person name="Sorokin D.Y."/>
            <person name="Elcheninov A.G."/>
            <person name="Khizhniak T.V."/>
            <person name="Kolganova T.V."/>
            <person name="Kublanov I.V."/>
        </authorList>
    </citation>
    <scope>NUCLEOTIDE SEQUENCE</scope>
    <source>
        <strain evidence="5">AArc-xg1-1</strain>
    </source>
</reference>
<evidence type="ECO:0000259" key="4">
    <source>
        <dbReference type="PROSITE" id="PS50956"/>
    </source>
</evidence>
<dbReference type="Gene3D" id="1.10.10.10">
    <property type="entry name" value="Winged helix-like DNA-binding domain superfamily/Winged helix DNA-binding domain"/>
    <property type="match status" value="1"/>
</dbReference>
<dbReference type="PANTHER" id="PTHR30154:SF34">
    <property type="entry name" value="TRANSCRIPTIONAL REGULATOR AZLB"/>
    <property type="match status" value="1"/>
</dbReference>
<feature type="domain" description="HTH asnC-type" evidence="4">
    <location>
        <begin position="6"/>
        <end position="67"/>
    </location>
</feature>
<dbReference type="SMART" id="SM00344">
    <property type="entry name" value="HTH_ASNC"/>
    <property type="match status" value="1"/>
</dbReference>
<dbReference type="AlphaFoldDB" id="A0AAP3E0V4"/>
<comment type="caution">
    <text evidence="5">The sequence shown here is derived from an EMBL/GenBank/DDBJ whole genome shotgun (WGS) entry which is preliminary data.</text>
</comment>
<dbReference type="GO" id="GO:0005829">
    <property type="term" value="C:cytosol"/>
    <property type="evidence" value="ECO:0007669"/>
    <property type="project" value="TreeGrafter"/>
</dbReference>
<proteinExistence type="predicted"/>
<keyword evidence="1" id="KW-0805">Transcription regulation</keyword>
<organism evidence="5 6">
    <name type="scientific">Natronoglomus mannanivorans</name>
    <dbReference type="NCBI Taxonomy" id="2979990"/>
    <lineage>
        <taxon>Archaea</taxon>
        <taxon>Methanobacteriati</taxon>
        <taxon>Methanobacteriota</taxon>
        <taxon>Stenosarchaea group</taxon>
        <taxon>Halobacteria</taxon>
        <taxon>Halobacteriales</taxon>
        <taxon>Natrialbaceae</taxon>
        <taxon>Natronoglomus</taxon>
    </lineage>
</organism>
<dbReference type="InterPro" id="IPR036390">
    <property type="entry name" value="WH_DNA-bd_sf"/>
</dbReference>
<dbReference type="GO" id="GO:0043565">
    <property type="term" value="F:sequence-specific DNA binding"/>
    <property type="evidence" value="ECO:0007669"/>
    <property type="project" value="InterPro"/>
</dbReference>
<evidence type="ECO:0000256" key="2">
    <source>
        <dbReference type="ARBA" id="ARBA00023125"/>
    </source>
</evidence>
<evidence type="ECO:0000313" key="5">
    <source>
        <dbReference type="EMBL" id="MCU4740766.1"/>
    </source>
</evidence>
<dbReference type="GO" id="GO:0043200">
    <property type="term" value="P:response to amino acid"/>
    <property type="evidence" value="ECO:0007669"/>
    <property type="project" value="TreeGrafter"/>
</dbReference>
<name>A0AAP3E0V4_9EURY</name>
<evidence type="ECO:0000256" key="3">
    <source>
        <dbReference type="ARBA" id="ARBA00023163"/>
    </source>
</evidence>
<gene>
    <name evidence="5" type="ORF">OB960_05055</name>
</gene>
<keyword evidence="3" id="KW-0804">Transcription</keyword>
<dbReference type="InterPro" id="IPR000485">
    <property type="entry name" value="AsnC-type_HTH_dom"/>
</dbReference>
<dbReference type="InterPro" id="IPR036388">
    <property type="entry name" value="WH-like_DNA-bd_sf"/>
</dbReference>
<dbReference type="RefSeq" id="WP_338002606.1">
    <property type="nucleotide sequence ID" value="NZ_JAOPKA010000002.1"/>
</dbReference>
<dbReference type="InterPro" id="IPR011991">
    <property type="entry name" value="ArsR-like_HTH"/>
</dbReference>
<dbReference type="PROSITE" id="PS50956">
    <property type="entry name" value="HTH_ASNC_2"/>
    <property type="match status" value="1"/>
</dbReference>
<keyword evidence="2" id="KW-0238">DNA-binding</keyword>
<dbReference type="PANTHER" id="PTHR30154">
    <property type="entry name" value="LEUCINE-RESPONSIVE REGULATORY PROTEIN"/>
    <property type="match status" value="1"/>
</dbReference>
<dbReference type="Proteomes" id="UP001321018">
    <property type="component" value="Unassembled WGS sequence"/>
</dbReference>
<accession>A0AAP3E0V4</accession>
<dbReference type="CDD" id="cd00090">
    <property type="entry name" value="HTH_ARSR"/>
    <property type="match status" value="1"/>
</dbReference>
<dbReference type="EMBL" id="JAOPKA010000002">
    <property type="protein sequence ID" value="MCU4740766.1"/>
    <property type="molecule type" value="Genomic_DNA"/>
</dbReference>
<dbReference type="SUPFAM" id="SSF46785">
    <property type="entry name" value="Winged helix' DNA-binding domain"/>
    <property type="match status" value="1"/>
</dbReference>
<dbReference type="InterPro" id="IPR019888">
    <property type="entry name" value="Tscrpt_reg_AsnC-like"/>
</dbReference>
<evidence type="ECO:0000313" key="6">
    <source>
        <dbReference type="Proteomes" id="UP001321018"/>
    </source>
</evidence>
<sequence length="158" mass="17998">MEPYDIDDVDAQLLSLLQKNARYTATELADRIGVSDNTIHNRMQRLEDEGVITGYTTAVDHERTGLSLYFSFICTARISNRSRVAEKAMTIPEVIEVTELMTGQQNLQIKAYGGEDEDITRVAKQLDKLELEINDENLIREERVKPLDYSDLEETQTA</sequence>
<evidence type="ECO:0000256" key="1">
    <source>
        <dbReference type="ARBA" id="ARBA00023015"/>
    </source>
</evidence>
<protein>
    <submittedName>
        <fullName evidence="5">AsnC family transcriptional regulator</fullName>
    </submittedName>
</protein>
<dbReference type="PRINTS" id="PR00033">
    <property type="entry name" value="HTHASNC"/>
</dbReference>